<gene>
    <name evidence="1" type="ORF">FH608_050180</name>
</gene>
<evidence type="ECO:0000313" key="1">
    <source>
        <dbReference type="EMBL" id="KAB8182353.1"/>
    </source>
</evidence>
<dbReference type="EMBL" id="VDLX02000041">
    <property type="protein sequence ID" value="KAB8182353.1"/>
    <property type="molecule type" value="Genomic_DNA"/>
</dbReference>
<evidence type="ECO:0000313" key="2">
    <source>
        <dbReference type="Proteomes" id="UP000312512"/>
    </source>
</evidence>
<comment type="caution">
    <text evidence="1">The sequence shown here is derived from an EMBL/GenBank/DDBJ whole genome shotgun (WGS) entry which is preliminary data.</text>
</comment>
<name>A0A5C4UVV8_9ACTN</name>
<keyword evidence="2" id="KW-1185">Reference proteome</keyword>
<organism evidence="1 2">
    <name type="scientific">Nonomuraea phyllanthi</name>
    <dbReference type="NCBI Taxonomy" id="2219224"/>
    <lineage>
        <taxon>Bacteria</taxon>
        <taxon>Bacillati</taxon>
        <taxon>Actinomycetota</taxon>
        <taxon>Actinomycetes</taxon>
        <taxon>Streptosporangiales</taxon>
        <taxon>Streptosporangiaceae</taxon>
        <taxon>Nonomuraea</taxon>
    </lineage>
</organism>
<proteinExistence type="predicted"/>
<accession>A0A5C4UVV8</accession>
<protein>
    <submittedName>
        <fullName evidence="1">Uncharacterized protein</fullName>
    </submittedName>
</protein>
<sequence>MKDSPSASMARVFLSEIPGFGDDDDVVQAVGGQECREGRQHRGGLGRVALELADHRWEPGGVGV</sequence>
<dbReference type="Proteomes" id="UP000312512">
    <property type="component" value="Unassembled WGS sequence"/>
</dbReference>
<reference evidence="1 2" key="1">
    <citation type="submission" date="2019-10" db="EMBL/GenBank/DDBJ databases">
        <title>Nonomuraea sp. nov., isolated from Phyllanthus amarus.</title>
        <authorList>
            <person name="Klykleung N."/>
            <person name="Tanasupawat S."/>
        </authorList>
    </citation>
    <scope>NUCLEOTIDE SEQUENCE [LARGE SCALE GENOMIC DNA]</scope>
    <source>
        <strain evidence="1 2">PA1-10</strain>
    </source>
</reference>
<dbReference type="RefSeq" id="WP_139638300.1">
    <property type="nucleotide sequence ID" value="NZ_VDLX02000041.1"/>
</dbReference>
<dbReference type="AlphaFoldDB" id="A0A5C4UVV8"/>